<protein>
    <submittedName>
        <fullName evidence="2">Uncharacterized protein</fullName>
    </submittedName>
</protein>
<feature type="compositionally biased region" description="Polar residues" evidence="1">
    <location>
        <begin position="155"/>
        <end position="164"/>
    </location>
</feature>
<feature type="compositionally biased region" description="Basic and acidic residues" evidence="1">
    <location>
        <begin position="209"/>
        <end position="251"/>
    </location>
</feature>
<feature type="non-terminal residue" evidence="2">
    <location>
        <position position="286"/>
    </location>
</feature>
<feature type="compositionally biased region" description="Acidic residues" evidence="1">
    <location>
        <begin position="189"/>
        <end position="205"/>
    </location>
</feature>
<dbReference type="EMBL" id="GEDC01027781">
    <property type="protein sequence ID" value="JAS09517.1"/>
    <property type="molecule type" value="Transcribed_RNA"/>
</dbReference>
<evidence type="ECO:0000256" key="1">
    <source>
        <dbReference type="SAM" id="MobiDB-lite"/>
    </source>
</evidence>
<proteinExistence type="predicted"/>
<dbReference type="AlphaFoldDB" id="A0A1B6C7N4"/>
<evidence type="ECO:0000313" key="2">
    <source>
        <dbReference type="EMBL" id="JAS09517.1"/>
    </source>
</evidence>
<feature type="region of interest" description="Disordered" evidence="1">
    <location>
        <begin position="155"/>
        <end position="286"/>
    </location>
</feature>
<sequence length="286" mass="31612">DDETLIRETEAALKSLSGSWSGPRGSFYNRGISEQEDRFEAPQFENLFEEKKVSKVTSSAASTSSVGSEVSTCSLKDVITLRDQQDAKNTKTESNKTVPLCVVAKVEDVKPSTEVVPSKATAKPVKDEKEPPPVKTIVQEGNVLEHLLKIENECESIQSQSSKGKGTDRNIGLECKGDKYSTSSRYEPDFNELVDDSSNELEIDMSDPSGDKDEDEKNDKFKRENDKRDGSKSPNKTENRFEFTKISDKNKSAFSSTSAFRPIMNESGKDSRVSSNTLDIQNTVGP</sequence>
<feature type="compositionally biased region" description="Polar residues" evidence="1">
    <location>
        <begin position="273"/>
        <end position="286"/>
    </location>
</feature>
<accession>A0A1B6C7N4</accession>
<name>A0A1B6C7N4_9HEMI</name>
<feature type="non-terminal residue" evidence="2">
    <location>
        <position position="1"/>
    </location>
</feature>
<gene>
    <name evidence="2" type="ORF">g.30330</name>
</gene>
<reference evidence="2" key="1">
    <citation type="submission" date="2015-12" db="EMBL/GenBank/DDBJ databases">
        <title>De novo transcriptome assembly of four potential Pierce s Disease insect vectors from Arizona vineyards.</title>
        <authorList>
            <person name="Tassone E.E."/>
        </authorList>
    </citation>
    <scope>NUCLEOTIDE SEQUENCE</scope>
</reference>
<organism evidence="2">
    <name type="scientific">Clastoptera arizonana</name>
    <name type="common">Arizona spittle bug</name>
    <dbReference type="NCBI Taxonomy" id="38151"/>
    <lineage>
        <taxon>Eukaryota</taxon>
        <taxon>Metazoa</taxon>
        <taxon>Ecdysozoa</taxon>
        <taxon>Arthropoda</taxon>
        <taxon>Hexapoda</taxon>
        <taxon>Insecta</taxon>
        <taxon>Pterygota</taxon>
        <taxon>Neoptera</taxon>
        <taxon>Paraneoptera</taxon>
        <taxon>Hemiptera</taxon>
        <taxon>Auchenorrhyncha</taxon>
        <taxon>Cercopoidea</taxon>
        <taxon>Clastopteridae</taxon>
        <taxon>Clastoptera</taxon>
    </lineage>
</organism>
<feature type="region of interest" description="Disordered" evidence="1">
    <location>
        <begin position="112"/>
        <end position="138"/>
    </location>
</feature>